<organism evidence="1 2">
    <name type="scientific">Pluteus cervinus</name>
    <dbReference type="NCBI Taxonomy" id="181527"/>
    <lineage>
        <taxon>Eukaryota</taxon>
        <taxon>Fungi</taxon>
        <taxon>Dikarya</taxon>
        <taxon>Basidiomycota</taxon>
        <taxon>Agaricomycotina</taxon>
        <taxon>Agaricomycetes</taxon>
        <taxon>Agaricomycetidae</taxon>
        <taxon>Agaricales</taxon>
        <taxon>Pluteineae</taxon>
        <taxon>Pluteaceae</taxon>
        <taxon>Pluteus</taxon>
    </lineage>
</organism>
<dbReference type="Proteomes" id="UP000308600">
    <property type="component" value="Unassembled WGS sequence"/>
</dbReference>
<dbReference type="EMBL" id="ML208359">
    <property type="protein sequence ID" value="TFK68124.1"/>
    <property type="molecule type" value="Genomic_DNA"/>
</dbReference>
<name>A0ACD3AR24_9AGAR</name>
<evidence type="ECO:0000313" key="2">
    <source>
        <dbReference type="Proteomes" id="UP000308600"/>
    </source>
</evidence>
<accession>A0ACD3AR24</accession>
<proteinExistence type="predicted"/>
<gene>
    <name evidence="1" type="ORF">BDN72DRAFT_960508</name>
</gene>
<protein>
    <submittedName>
        <fullName evidence="1">Uncharacterized protein</fullName>
    </submittedName>
</protein>
<evidence type="ECO:0000313" key="1">
    <source>
        <dbReference type="EMBL" id="TFK68124.1"/>
    </source>
</evidence>
<reference evidence="1 2" key="1">
    <citation type="journal article" date="2019" name="Nat. Ecol. Evol.">
        <title>Megaphylogeny resolves global patterns of mushroom evolution.</title>
        <authorList>
            <person name="Varga T."/>
            <person name="Krizsan K."/>
            <person name="Foldi C."/>
            <person name="Dima B."/>
            <person name="Sanchez-Garcia M."/>
            <person name="Sanchez-Ramirez S."/>
            <person name="Szollosi G.J."/>
            <person name="Szarkandi J.G."/>
            <person name="Papp V."/>
            <person name="Albert L."/>
            <person name="Andreopoulos W."/>
            <person name="Angelini C."/>
            <person name="Antonin V."/>
            <person name="Barry K.W."/>
            <person name="Bougher N.L."/>
            <person name="Buchanan P."/>
            <person name="Buyck B."/>
            <person name="Bense V."/>
            <person name="Catcheside P."/>
            <person name="Chovatia M."/>
            <person name="Cooper J."/>
            <person name="Damon W."/>
            <person name="Desjardin D."/>
            <person name="Finy P."/>
            <person name="Geml J."/>
            <person name="Haridas S."/>
            <person name="Hughes K."/>
            <person name="Justo A."/>
            <person name="Karasinski D."/>
            <person name="Kautmanova I."/>
            <person name="Kiss B."/>
            <person name="Kocsube S."/>
            <person name="Kotiranta H."/>
            <person name="LaButti K.M."/>
            <person name="Lechner B.E."/>
            <person name="Liimatainen K."/>
            <person name="Lipzen A."/>
            <person name="Lukacs Z."/>
            <person name="Mihaltcheva S."/>
            <person name="Morgado L.N."/>
            <person name="Niskanen T."/>
            <person name="Noordeloos M.E."/>
            <person name="Ohm R.A."/>
            <person name="Ortiz-Santana B."/>
            <person name="Ovrebo C."/>
            <person name="Racz N."/>
            <person name="Riley R."/>
            <person name="Savchenko A."/>
            <person name="Shiryaev A."/>
            <person name="Soop K."/>
            <person name="Spirin V."/>
            <person name="Szebenyi C."/>
            <person name="Tomsovsky M."/>
            <person name="Tulloss R.E."/>
            <person name="Uehling J."/>
            <person name="Grigoriev I.V."/>
            <person name="Vagvolgyi C."/>
            <person name="Papp T."/>
            <person name="Martin F.M."/>
            <person name="Miettinen O."/>
            <person name="Hibbett D.S."/>
            <person name="Nagy L.G."/>
        </authorList>
    </citation>
    <scope>NUCLEOTIDE SEQUENCE [LARGE SCALE GENOMIC DNA]</scope>
    <source>
        <strain evidence="1 2">NL-1719</strain>
    </source>
</reference>
<sequence length="403" mass="45247">MPSLGTKVKGLLAKPRLPTGSLFNGLIPLVHLNGGHKPDELRIPSCISDGLPQELYECILHFLQDDKQTLQACSVVCHAWRHVCDKWLFTQPLRPYCLTSQSGYKFNEPLRCAAIHDGTKTMLYGTAKGIYFRDMTKPKQAPCLVLRKGDVQQLDIADRSGCTIVIWRSGQRIYMTPIQHLDPRIRAKSRPDPSRWERSCDGHYSLGTINGSLCIAAVNSKQRFLVEIKRNSFAGNVTVISTFGTTPLGASIAHGQVITALPTMFSSTDVKTKMITMTRRPTNTPPGVYSARPLTTAAGIQNNSPYTLACYKEFAMFLNEQKVACGQPITWSYIAQRVAFQDNYIFVFSTTHLEIRHLFKRDFKQVIAGKFHLLNGTQDANKVVLMRENGYIFGFKLVKQELE</sequence>
<keyword evidence="2" id="KW-1185">Reference proteome</keyword>